<dbReference type="GO" id="GO:0008324">
    <property type="term" value="F:monoatomic cation transmembrane transporter activity"/>
    <property type="evidence" value="ECO:0007669"/>
    <property type="project" value="InterPro"/>
</dbReference>
<keyword evidence="5 7" id="KW-0472">Membrane</keyword>
<evidence type="ECO:0000256" key="7">
    <source>
        <dbReference type="SAM" id="Phobius"/>
    </source>
</evidence>
<evidence type="ECO:0000259" key="8">
    <source>
        <dbReference type="Pfam" id="PF01545"/>
    </source>
</evidence>
<keyword evidence="2" id="KW-0813">Transport</keyword>
<feature type="region of interest" description="Disordered" evidence="6">
    <location>
        <begin position="237"/>
        <end position="259"/>
    </location>
</feature>
<keyword evidence="3 7" id="KW-0812">Transmembrane</keyword>
<feature type="transmembrane region" description="Helical" evidence="7">
    <location>
        <begin position="433"/>
        <end position="454"/>
    </location>
</feature>
<evidence type="ECO:0000313" key="9">
    <source>
        <dbReference type="EMBL" id="KPI45804.1"/>
    </source>
</evidence>
<evidence type="ECO:0000256" key="4">
    <source>
        <dbReference type="ARBA" id="ARBA00022989"/>
    </source>
</evidence>
<dbReference type="Proteomes" id="UP000038010">
    <property type="component" value="Unassembled WGS sequence"/>
</dbReference>
<feature type="transmembrane region" description="Helical" evidence="7">
    <location>
        <begin position="353"/>
        <end position="374"/>
    </location>
</feature>
<organism evidence="9 10">
    <name type="scientific">Cyphellophora attinorum</name>
    <dbReference type="NCBI Taxonomy" id="1664694"/>
    <lineage>
        <taxon>Eukaryota</taxon>
        <taxon>Fungi</taxon>
        <taxon>Dikarya</taxon>
        <taxon>Ascomycota</taxon>
        <taxon>Pezizomycotina</taxon>
        <taxon>Eurotiomycetes</taxon>
        <taxon>Chaetothyriomycetidae</taxon>
        <taxon>Chaetothyriales</taxon>
        <taxon>Cyphellophoraceae</taxon>
        <taxon>Cyphellophora</taxon>
    </lineage>
</organism>
<feature type="region of interest" description="Disordered" evidence="6">
    <location>
        <begin position="79"/>
        <end position="129"/>
    </location>
</feature>
<dbReference type="OrthoDB" id="78296at2759"/>
<dbReference type="PANTHER" id="PTHR43840:SF4">
    <property type="entry name" value="CDF DIVALENT METAL CATION TRANSPORTER (EUROFUNG)"/>
    <property type="match status" value="1"/>
</dbReference>
<feature type="domain" description="Cation efflux protein transmembrane" evidence="8">
    <location>
        <begin position="328"/>
        <end position="519"/>
    </location>
</feature>
<dbReference type="AlphaFoldDB" id="A0A0N1HHZ5"/>
<dbReference type="GO" id="GO:0030003">
    <property type="term" value="P:intracellular monoatomic cation homeostasis"/>
    <property type="evidence" value="ECO:0007669"/>
    <property type="project" value="UniProtKB-ARBA"/>
</dbReference>
<dbReference type="GeneID" id="28737121"/>
<feature type="region of interest" description="Disordered" evidence="6">
    <location>
        <begin position="1"/>
        <end position="23"/>
    </location>
</feature>
<feature type="transmembrane region" description="Helical" evidence="7">
    <location>
        <begin position="325"/>
        <end position="347"/>
    </location>
</feature>
<dbReference type="InterPro" id="IPR058533">
    <property type="entry name" value="Cation_efflux_TM"/>
</dbReference>
<dbReference type="GO" id="GO:0098771">
    <property type="term" value="P:inorganic ion homeostasis"/>
    <property type="evidence" value="ECO:0007669"/>
    <property type="project" value="UniProtKB-ARBA"/>
</dbReference>
<dbReference type="InterPro" id="IPR036837">
    <property type="entry name" value="Cation_efflux_CTD_sf"/>
</dbReference>
<keyword evidence="10" id="KW-1185">Reference proteome</keyword>
<dbReference type="STRING" id="1664694.A0A0N1HHZ5"/>
<dbReference type="FunFam" id="1.20.1510.10:FF:000005">
    <property type="entry name" value="Putative Cation diffusion facilitator 1"/>
    <property type="match status" value="1"/>
</dbReference>
<keyword evidence="4 7" id="KW-1133">Transmembrane helix</keyword>
<comment type="caution">
    <text evidence="9">The sequence shown here is derived from an EMBL/GenBank/DDBJ whole genome shotgun (WGS) entry which is preliminary data.</text>
</comment>
<evidence type="ECO:0000256" key="2">
    <source>
        <dbReference type="ARBA" id="ARBA00022448"/>
    </source>
</evidence>
<proteinExistence type="predicted"/>
<dbReference type="InterPro" id="IPR050291">
    <property type="entry name" value="CDF_Transporter"/>
</dbReference>
<sequence length="614" mass="68717">MERPGPHSFMTEPPPELSQTPHKHYRLGGLSGFVPLNDDQITISTRGQRLPSLIQNRSSTSLFTLNRKPELARLRRNSFHSTDDEETGQEPVHEDDTGPPISPSRTRRMTATSVISGDRDPRRMSLGPEILNTPQMRSMRLIGNSNPRYRWRKYFKSEEELKEMSKPLRAYYERCNYLISHYIYIDKLLDSSLPHDLIQEYSQQHGSALSQYKHDMATIAEEVPTPVTAGTVSTMSYGTGTPTETGPSSMGSPTDALKPKVKRTPKNLYKLPEPSETSPLLTNFKETEDDAEAAAETDKLLEDNIDIELLVEDEGVDANDPVVTVAIYINLVANALLLAGKIAVIVLTDSLSVLASLVDAALDFLSTAIVWITTKLVSHQDQYAYPIGRRRLEPVGVLVFSIIMITSFVQVGLECLNRLVSGDHTIVELSLPSIIIMLSTVLIKGFCYFWCRLVKNSSVQALAQDALTDMVFNTFSIIFPLIGFYARIWWMDALGGLLLSGYVIFNWSKTSSEHVRNLCGAAATADQRNVLLYLTMRFAKTIRYIQGLQAYHAGDKLNVEVDIVLDAETNLRDSHDLGESLQYVLESVPTVDRAFVHADYADWNLPSHMNQQGE</sequence>
<dbReference type="SUPFAM" id="SSF160240">
    <property type="entry name" value="Cation efflux protein cytoplasmic domain-like"/>
    <property type="match status" value="1"/>
</dbReference>
<dbReference type="Gene3D" id="1.20.1510.10">
    <property type="entry name" value="Cation efflux protein transmembrane domain"/>
    <property type="match status" value="1"/>
</dbReference>
<dbReference type="Gene3D" id="3.30.70.1350">
    <property type="entry name" value="Cation efflux protein, cytoplasmic domain"/>
    <property type="match status" value="1"/>
</dbReference>
<dbReference type="GO" id="GO:0016020">
    <property type="term" value="C:membrane"/>
    <property type="evidence" value="ECO:0007669"/>
    <property type="project" value="UniProtKB-SubCell"/>
</dbReference>
<accession>A0A0N1HHZ5</accession>
<dbReference type="InterPro" id="IPR027469">
    <property type="entry name" value="Cation_efflux_TMD_sf"/>
</dbReference>
<feature type="transmembrane region" description="Helical" evidence="7">
    <location>
        <begin position="395"/>
        <end position="413"/>
    </location>
</feature>
<gene>
    <name evidence="9" type="ORF">AB675_506</name>
</gene>
<dbReference type="VEuPathDB" id="FungiDB:AB675_506"/>
<comment type="subcellular location">
    <subcellularLocation>
        <location evidence="1">Membrane</location>
        <topology evidence="1">Multi-pass membrane protein</topology>
    </subcellularLocation>
</comment>
<evidence type="ECO:0000256" key="3">
    <source>
        <dbReference type="ARBA" id="ARBA00022692"/>
    </source>
</evidence>
<evidence type="ECO:0000256" key="6">
    <source>
        <dbReference type="SAM" id="MobiDB-lite"/>
    </source>
</evidence>
<dbReference type="PANTHER" id="PTHR43840">
    <property type="entry name" value="MITOCHONDRIAL METAL TRANSPORTER 1-RELATED"/>
    <property type="match status" value="1"/>
</dbReference>
<reference evidence="9 10" key="1">
    <citation type="submission" date="2015-06" db="EMBL/GenBank/DDBJ databases">
        <title>Draft genome of the ant-associated black yeast Phialophora attae CBS 131958.</title>
        <authorList>
            <person name="Moreno L.F."/>
            <person name="Stielow B.J."/>
            <person name="de Hoog S."/>
            <person name="Vicente V.A."/>
            <person name="Weiss V.A."/>
            <person name="de Vries M."/>
            <person name="Cruz L.M."/>
            <person name="Souza E.M."/>
        </authorList>
    </citation>
    <scope>NUCLEOTIDE SEQUENCE [LARGE SCALE GENOMIC DNA]</scope>
    <source>
        <strain evidence="9 10">CBS 131958</strain>
    </source>
</reference>
<evidence type="ECO:0000256" key="5">
    <source>
        <dbReference type="ARBA" id="ARBA00023136"/>
    </source>
</evidence>
<evidence type="ECO:0000313" key="10">
    <source>
        <dbReference type="Proteomes" id="UP000038010"/>
    </source>
</evidence>
<dbReference type="FunFam" id="3.30.70.1350:FF:000004">
    <property type="entry name" value="Cation diffusion facilitator 10"/>
    <property type="match status" value="1"/>
</dbReference>
<feature type="transmembrane region" description="Helical" evidence="7">
    <location>
        <begin position="466"/>
        <end position="482"/>
    </location>
</feature>
<protein>
    <submittedName>
        <fullName evidence="9">Metal tolerance protein 7</fullName>
    </submittedName>
</protein>
<feature type="compositionally biased region" description="Low complexity" evidence="6">
    <location>
        <begin position="237"/>
        <end position="254"/>
    </location>
</feature>
<dbReference type="EMBL" id="LFJN01000001">
    <property type="protein sequence ID" value="KPI45804.1"/>
    <property type="molecule type" value="Genomic_DNA"/>
</dbReference>
<evidence type="ECO:0000256" key="1">
    <source>
        <dbReference type="ARBA" id="ARBA00004141"/>
    </source>
</evidence>
<dbReference type="SUPFAM" id="SSF161111">
    <property type="entry name" value="Cation efflux protein transmembrane domain-like"/>
    <property type="match status" value="1"/>
</dbReference>
<dbReference type="Pfam" id="PF01545">
    <property type="entry name" value="Cation_efflux"/>
    <property type="match status" value="1"/>
</dbReference>
<name>A0A0N1HHZ5_9EURO</name>
<dbReference type="RefSeq" id="XP_018005767.1">
    <property type="nucleotide sequence ID" value="XM_018145252.1"/>
</dbReference>